<dbReference type="Pfam" id="PF13635">
    <property type="entry name" value="DUF4143"/>
    <property type="match status" value="1"/>
</dbReference>
<reference evidence="3 4" key="1">
    <citation type="submission" date="2020-08" db="EMBL/GenBank/DDBJ databases">
        <title>Genomic Encyclopedia of Type Strains, Phase III (KMG-III): the genomes of soil and plant-associated and newly described type strains.</title>
        <authorList>
            <person name="Whitman W."/>
        </authorList>
    </citation>
    <scope>NUCLEOTIDE SEQUENCE [LARGE SCALE GENOMIC DNA]</scope>
    <source>
        <strain evidence="3 4">CECT 8840</strain>
    </source>
</reference>
<dbReference type="EMBL" id="JACHJP010000005">
    <property type="protein sequence ID" value="MBB4918057.1"/>
    <property type="molecule type" value="Genomic_DNA"/>
</dbReference>
<dbReference type="AlphaFoldDB" id="A0A7W7VPL0"/>
<keyword evidence="4" id="KW-1185">Reference proteome</keyword>
<feature type="domain" description="DUF4143" evidence="2">
    <location>
        <begin position="206"/>
        <end position="364"/>
    </location>
</feature>
<dbReference type="InterPro" id="IPR041682">
    <property type="entry name" value="AAA_14"/>
</dbReference>
<evidence type="ECO:0000313" key="4">
    <source>
        <dbReference type="Proteomes" id="UP000552644"/>
    </source>
</evidence>
<dbReference type="Proteomes" id="UP000552644">
    <property type="component" value="Unassembled WGS sequence"/>
</dbReference>
<feature type="domain" description="AAA" evidence="1">
    <location>
        <begin position="25"/>
        <end position="142"/>
    </location>
</feature>
<dbReference type="InterPro" id="IPR027417">
    <property type="entry name" value="P-loop_NTPase"/>
</dbReference>
<dbReference type="PANTHER" id="PTHR43566:SF2">
    <property type="entry name" value="DUF4143 DOMAIN-CONTAINING PROTEIN"/>
    <property type="match status" value="1"/>
</dbReference>
<evidence type="ECO:0000259" key="2">
    <source>
        <dbReference type="Pfam" id="PF13635"/>
    </source>
</evidence>
<name>A0A7W7VPL0_9ACTN</name>
<evidence type="ECO:0008006" key="5">
    <source>
        <dbReference type="Google" id="ProtNLM"/>
    </source>
</evidence>
<organism evidence="3 4">
    <name type="scientific">Streptosporangium saharense</name>
    <dbReference type="NCBI Taxonomy" id="1706840"/>
    <lineage>
        <taxon>Bacteria</taxon>
        <taxon>Bacillati</taxon>
        <taxon>Actinomycetota</taxon>
        <taxon>Actinomycetes</taxon>
        <taxon>Streptosporangiales</taxon>
        <taxon>Streptosporangiaceae</taxon>
        <taxon>Streptosporangium</taxon>
    </lineage>
</organism>
<dbReference type="SUPFAM" id="SSF52540">
    <property type="entry name" value="P-loop containing nucleoside triphosphate hydrolases"/>
    <property type="match status" value="1"/>
</dbReference>
<evidence type="ECO:0000259" key="1">
    <source>
        <dbReference type="Pfam" id="PF13173"/>
    </source>
</evidence>
<comment type="caution">
    <text evidence="3">The sequence shown here is derived from an EMBL/GenBank/DDBJ whole genome shotgun (WGS) entry which is preliminary data.</text>
</comment>
<dbReference type="RefSeq" id="WP_184718859.1">
    <property type="nucleotide sequence ID" value="NZ_JACHJP010000005.1"/>
</dbReference>
<accession>A0A7W7VPL0</accession>
<dbReference type="Pfam" id="PF13173">
    <property type="entry name" value="AAA_14"/>
    <property type="match status" value="1"/>
</dbReference>
<sequence>MVATPLGRLVHRHAEQAVVDALSDTRVVLVNGARQSGKSTLVRRLAKAEGTEWRDLDDPLTLQAALSDPGGFVDFPGPMVIDEIQRAPELLLAIKSQVDADPRPGRYLLTGSSRLLALRGLPDTLPGRMETIELWPFAQGEIDGRPDGFIDAVFTQGPALRHTSQLSRADYADRLVRGGYPEAVARTNPRRRQRFFDSYVGDLINRDVMQLSEIERIAELRALIRSLAARSGQLLVVQALGRELGLPGTTTARFLALLEEVFLIKRIPAWSKNISSRAIHTPKVAFADSGVAANLLGVDARSLLRPGSAFGPLLEGFVLMELARQATWADTLVDLYHYRTKDKVEVDAVLESRQGQVVGVEIKAASTVRPDDFRGLHHLAERVGTDFVAGLVLHTGAQTFSFGDRMLAVPVSALWETAAGS</sequence>
<dbReference type="PANTHER" id="PTHR43566">
    <property type="entry name" value="CONSERVED PROTEIN"/>
    <property type="match status" value="1"/>
</dbReference>
<gene>
    <name evidence="3" type="ORF">FHS44_005177</name>
</gene>
<evidence type="ECO:0000313" key="3">
    <source>
        <dbReference type="EMBL" id="MBB4918057.1"/>
    </source>
</evidence>
<protein>
    <recommendedName>
        <fullName evidence="5">ATP-binding protein</fullName>
    </recommendedName>
</protein>
<dbReference type="InterPro" id="IPR025420">
    <property type="entry name" value="DUF4143"/>
</dbReference>
<proteinExistence type="predicted"/>